<feature type="transmembrane region" description="Helical" evidence="1">
    <location>
        <begin position="65"/>
        <end position="87"/>
    </location>
</feature>
<evidence type="ECO:0000256" key="1">
    <source>
        <dbReference type="SAM" id="Phobius"/>
    </source>
</evidence>
<keyword evidence="3" id="KW-1185">Reference proteome</keyword>
<evidence type="ECO:0008006" key="4">
    <source>
        <dbReference type="Google" id="ProtNLM"/>
    </source>
</evidence>
<keyword evidence="1" id="KW-0812">Transmembrane</keyword>
<comment type="caution">
    <text evidence="2">The sequence shown here is derived from an EMBL/GenBank/DDBJ whole genome shotgun (WGS) entry which is preliminary data.</text>
</comment>
<keyword evidence="1" id="KW-0472">Membrane</keyword>
<name>A0AAV5SK28_9BILA</name>
<organism evidence="2 3">
    <name type="scientific">Pristionchus entomophagus</name>
    <dbReference type="NCBI Taxonomy" id="358040"/>
    <lineage>
        <taxon>Eukaryota</taxon>
        <taxon>Metazoa</taxon>
        <taxon>Ecdysozoa</taxon>
        <taxon>Nematoda</taxon>
        <taxon>Chromadorea</taxon>
        <taxon>Rhabditida</taxon>
        <taxon>Rhabditina</taxon>
        <taxon>Diplogasteromorpha</taxon>
        <taxon>Diplogasteroidea</taxon>
        <taxon>Neodiplogasteridae</taxon>
        <taxon>Pristionchus</taxon>
    </lineage>
</organism>
<reference evidence="2" key="1">
    <citation type="submission" date="2023-10" db="EMBL/GenBank/DDBJ databases">
        <title>Genome assembly of Pristionchus species.</title>
        <authorList>
            <person name="Yoshida K."/>
            <person name="Sommer R.J."/>
        </authorList>
    </citation>
    <scope>NUCLEOTIDE SEQUENCE</scope>
    <source>
        <strain evidence="2">RS0144</strain>
    </source>
</reference>
<dbReference type="AlphaFoldDB" id="A0AAV5SK28"/>
<evidence type="ECO:0000313" key="3">
    <source>
        <dbReference type="Proteomes" id="UP001432027"/>
    </source>
</evidence>
<evidence type="ECO:0000313" key="2">
    <source>
        <dbReference type="EMBL" id="GMS82855.1"/>
    </source>
</evidence>
<dbReference type="Proteomes" id="UP001432027">
    <property type="component" value="Unassembled WGS sequence"/>
</dbReference>
<sequence length="98" mass="11504">MYEENFYAHTRVLKTIPTLLRVMTLNLLIVNMCLCMYVSATAMIDQYGYDYYSDDLSMIDQIMSVINFVGCFMGDMCSIFHFLHAVLRLSSIVYPFYY</sequence>
<feature type="non-terminal residue" evidence="2">
    <location>
        <position position="98"/>
    </location>
</feature>
<dbReference type="EMBL" id="BTSX01000002">
    <property type="protein sequence ID" value="GMS82855.1"/>
    <property type="molecule type" value="Genomic_DNA"/>
</dbReference>
<proteinExistence type="predicted"/>
<keyword evidence="1" id="KW-1133">Transmembrane helix</keyword>
<protein>
    <recommendedName>
        <fullName evidence="4">G protein-coupled receptor</fullName>
    </recommendedName>
</protein>
<gene>
    <name evidence="2" type="ORF">PENTCL1PPCAC_5030</name>
</gene>
<accession>A0AAV5SK28</accession>
<feature type="transmembrane region" description="Helical" evidence="1">
    <location>
        <begin position="20"/>
        <end position="44"/>
    </location>
</feature>